<dbReference type="GO" id="GO:0003887">
    <property type="term" value="F:DNA-directed DNA polymerase activity"/>
    <property type="evidence" value="ECO:0007669"/>
    <property type="project" value="UniProtKB-KW"/>
</dbReference>
<dbReference type="InterPro" id="IPR024826">
    <property type="entry name" value="DNA_pol_delta/II_ssu"/>
</dbReference>
<comment type="similarity">
    <text evidence="2">Belongs to the DNA polymerase delta/II small subunit family.</text>
</comment>
<proteinExistence type="inferred from homology"/>
<organism evidence="13 14">
    <name type="scientific">Puccinia coronata f. sp. avenae</name>
    <dbReference type="NCBI Taxonomy" id="200324"/>
    <lineage>
        <taxon>Eukaryota</taxon>
        <taxon>Fungi</taxon>
        <taxon>Dikarya</taxon>
        <taxon>Basidiomycota</taxon>
        <taxon>Pucciniomycotina</taxon>
        <taxon>Pucciniomycetes</taxon>
        <taxon>Pucciniales</taxon>
        <taxon>Pucciniaceae</taxon>
        <taxon>Puccinia</taxon>
    </lineage>
</organism>
<keyword evidence="4" id="KW-0808">Transferase</keyword>
<evidence type="ECO:0000256" key="3">
    <source>
        <dbReference type="ARBA" id="ARBA00012417"/>
    </source>
</evidence>
<keyword evidence="7" id="KW-0239">DNA-directed DNA polymerase</keyword>
<dbReference type="EMBL" id="PGCI01000607">
    <property type="protein sequence ID" value="PLW24564.1"/>
    <property type="molecule type" value="Genomic_DNA"/>
</dbReference>
<keyword evidence="8" id="KW-0539">Nucleus</keyword>
<evidence type="ECO:0000256" key="6">
    <source>
        <dbReference type="ARBA" id="ARBA00022705"/>
    </source>
</evidence>
<feature type="compositionally biased region" description="Acidic residues" evidence="10">
    <location>
        <begin position="470"/>
        <end position="479"/>
    </location>
</feature>
<feature type="domain" description="DNA polymerase alpha/delta/epsilon subunit B" evidence="11">
    <location>
        <begin position="187"/>
        <end position="411"/>
    </location>
</feature>
<dbReference type="AlphaFoldDB" id="A0A2N5TGE1"/>
<dbReference type="PANTHER" id="PTHR10416">
    <property type="entry name" value="DNA POLYMERASE DELTA SUBUNIT 2"/>
    <property type="match status" value="1"/>
</dbReference>
<evidence type="ECO:0000256" key="8">
    <source>
        <dbReference type="ARBA" id="ARBA00023242"/>
    </source>
</evidence>
<dbReference type="Pfam" id="PF18018">
    <property type="entry name" value="DNA_pol_D_N"/>
    <property type="match status" value="1"/>
</dbReference>
<feature type="region of interest" description="Disordered" evidence="10">
    <location>
        <begin position="461"/>
        <end position="496"/>
    </location>
</feature>
<evidence type="ECO:0000256" key="5">
    <source>
        <dbReference type="ARBA" id="ARBA00022695"/>
    </source>
</evidence>
<keyword evidence="5" id="KW-0548">Nucleotidyltransferase</keyword>
<protein>
    <recommendedName>
        <fullName evidence="3">DNA-directed DNA polymerase</fullName>
        <ecNumber evidence="3">2.7.7.7</ecNumber>
    </recommendedName>
</protein>
<evidence type="ECO:0000256" key="2">
    <source>
        <dbReference type="ARBA" id="ARBA00006035"/>
    </source>
</evidence>
<dbReference type="GO" id="GO:0043625">
    <property type="term" value="C:delta DNA polymerase complex"/>
    <property type="evidence" value="ECO:0007669"/>
    <property type="project" value="TreeGrafter"/>
</dbReference>
<dbReference type="FunFam" id="2.40.50.430:FF:000002">
    <property type="entry name" value="DNA polymerase delta subunit"/>
    <property type="match status" value="1"/>
</dbReference>
<comment type="subcellular location">
    <subcellularLocation>
        <location evidence="1">Nucleus</location>
    </subcellularLocation>
</comment>
<evidence type="ECO:0000256" key="4">
    <source>
        <dbReference type="ARBA" id="ARBA00022679"/>
    </source>
</evidence>
<dbReference type="GO" id="GO:0006273">
    <property type="term" value="P:lagging strand elongation"/>
    <property type="evidence" value="ECO:0007669"/>
    <property type="project" value="UniProtKB-ARBA"/>
</dbReference>
<dbReference type="GO" id="GO:0003677">
    <property type="term" value="F:DNA binding"/>
    <property type="evidence" value="ECO:0007669"/>
    <property type="project" value="InterPro"/>
</dbReference>
<reference evidence="13 14" key="1">
    <citation type="submission" date="2017-11" db="EMBL/GenBank/DDBJ databases">
        <title>De novo assembly and phasing of dikaryotic genomes from two isolates of Puccinia coronata f. sp. avenae, the causal agent of oat crown rust.</title>
        <authorList>
            <person name="Miller M.E."/>
            <person name="Zhang Y."/>
            <person name="Omidvar V."/>
            <person name="Sperschneider J."/>
            <person name="Schwessinger B."/>
            <person name="Raley C."/>
            <person name="Palmer J.M."/>
            <person name="Garnica D."/>
            <person name="Upadhyaya N."/>
            <person name="Rathjen J."/>
            <person name="Taylor J.M."/>
            <person name="Park R.F."/>
            <person name="Dodds P.N."/>
            <person name="Hirsch C.D."/>
            <person name="Kianian S.F."/>
            <person name="Figueroa M."/>
        </authorList>
    </citation>
    <scope>NUCLEOTIDE SEQUENCE [LARGE SCALE GENOMIC DNA]</scope>
    <source>
        <strain evidence="13">12SD80</strain>
    </source>
</reference>
<dbReference type="PANTHER" id="PTHR10416:SF0">
    <property type="entry name" value="DNA POLYMERASE DELTA SUBUNIT 2"/>
    <property type="match status" value="1"/>
</dbReference>
<dbReference type="InterPro" id="IPR007185">
    <property type="entry name" value="DNA_pol_a/d/e_bsu"/>
</dbReference>
<evidence type="ECO:0000259" key="11">
    <source>
        <dbReference type="Pfam" id="PF04042"/>
    </source>
</evidence>
<feature type="compositionally biased region" description="Polar residues" evidence="10">
    <location>
        <begin position="246"/>
        <end position="255"/>
    </location>
</feature>
<comment type="caution">
    <text evidence="13">The sequence shown here is derived from an EMBL/GenBank/DDBJ whole genome shotgun (WGS) entry which is preliminary data.</text>
</comment>
<dbReference type="Proteomes" id="UP000235392">
    <property type="component" value="Unassembled WGS sequence"/>
</dbReference>
<evidence type="ECO:0000313" key="14">
    <source>
        <dbReference type="Proteomes" id="UP000235392"/>
    </source>
</evidence>
<dbReference type="Pfam" id="PF04042">
    <property type="entry name" value="DNA_pol_E_B"/>
    <property type="match status" value="1"/>
</dbReference>
<dbReference type="InterPro" id="IPR040663">
    <property type="entry name" value="DNA_pol_D_N"/>
</dbReference>
<sequence length="496" mass="54968">MMMMTTRITQQYDPLETLRNEYVIPFKARSYAQQFANVYFLRLSRLRERLTATCRRRWPAHPPARVLDIDPSKISVVIGTLYCEMKLKPNVLEDLAREHHLGPALGPRKWVSEDDDAIMLEDESGRIRLVGVDRQKYTLVTGIIIGVKGQETTKGDFQVHEIVYAGVPPQPKSPLLSTAQEGSQGLVAIVSGLDLNSTSPSRANARAEMLVQWLNGEVGGEEERGLARSVGRLVIAGNLTRVPSAAETTTTNGQSKEPMGKLKRSGYEPVLPAASTTDRADQLLSQLAVPLDLMPGPNDPTIQSLPQQALHRCLFPKASALESPPLNGPNPWWAEIGGATFLGTSGQNLDDIYKYVGHEDRLKLATEMLEWSHIAPTAPDTLHCYPFRERDPFVLSRLPHVYFIGNQPQFETRVVEHGPAENRSKTRVVLVPRFSRSPVVVLVDPVSLQCHSLLLLPSLPSDDPSHPDGLDTDEQEDVQLPEKLVLDIDAADDDDD</sequence>
<dbReference type="Gene3D" id="2.40.50.430">
    <property type="match status" value="1"/>
</dbReference>
<name>A0A2N5TGE1_9BASI</name>
<gene>
    <name evidence="13" type="ORF">PCASD_09182</name>
</gene>
<dbReference type="EC" id="2.7.7.7" evidence="3"/>
<evidence type="ECO:0000259" key="12">
    <source>
        <dbReference type="Pfam" id="PF18018"/>
    </source>
</evidence>
<evidence type="ECO:0000256" key="1">
    <source>
        <dbReference type="ARBA" id="ARBA00004123"/>
    </source>
</evidence>
<dbReference type="GO" id="GO:0006281">
    <property type="term" value="P:DNA repair"/>
    <property type="evidence" value="ECO:0007669"/>
    <property type="project" value="UniProtKB-ARBA"/>
</dbReference>
<evidence type="ECO:0000256" key="7">
    <source>
        <dbReference type="ARBA" id="ARBA00022932"/>
    </source>
</evidence>
<evidence type="ECO:0000313" key="13">
    <source>
        <dbReference type="EMBL" id="PLW24564.1"/>
    </source>
</evidence>
<feature type="domain" description="DNA polymerase delta subunit OB-fold" evidence="12">
    <location>
        <begin position="34"/>
        <end position="162"/>
    </location>
</feature>
<evidence type="ECO:0000256" key="10">
    <source>
        <dbReference type="SAM" id="MobiDB-lite"/>
    </source>
</evidence>
<evidence type="ECO:0000256" key="9">
    <source>
        <dbReference type="ARBA" id="ARBA00049244"/>
    </source>
</evidence>
<accession>A0A2N5TGE1</accession>
<keyword evidence="6" id="KW-0235">DNA replication</keyword>
<dbReference type="Gene3D" id="3.60.21.50">
    <property type="match status" value="1"/>
</dbReference>
<feature type="region of interest" description="Disordered" evidence="10">
    <location>
        <begin position="244"/>
        <end position="265"/>
    </location>
</feature>
<comment type="catalytic activity">
    <reaction evidence="9">
        <text>DNA(n) + a 2'-deoxyribonucleoside 5'-triphosphate = DNA(n+1) + diphosphate</text>
        <dbReference type="Rhea" id="RHEA:22508"/>
        <dbReference type="Rhea" id="RHEA-COMP:17339"/>
        <dbReference type="Rhea" id="RHEA-COMP:17340"/>
        <dbReference type="ChEBI" id="CHEBI:33019"/>
        <dbReference type="ChEBI" id="CHEBI:61560"/>
        <dbReference type="ChEBI" id="CHEBI:173112"/>
        <dbReference type="EC" id="2.7.7.7"/>
    </reaction>
</comment>